<comment type="caution">
    <text evidence="1">The sequence shown here is derived from an EMBL/GenBank/DDBJ whole genome shotgun (WGS) entry which is preliminary data.</text>
</comment>
<name>A0A8H3M758_9GLOM</name>
<reference evidence="1" key="1">
    <citation type="submission" date="2019-10" db="EMBL/GenBank/DDBJ databases">
        <title>Conservation and host-specific expression of non-tandemly repeated heterogenous ribosome RNA gene in arbuscular mycorrhizal fungi.</title>
        <authorList>
            <person name="Maeda T."/>
            <person name="Kobayashi Y."/>
            <person name="Nakagawa T."/>
            <person name="Ezawa T."/>
            <person name="Yamaguchi K."/>
            <person name="Bino T."/>
            <person name="Nishimoto Y."/>
            <person name="Shigenobu S."/>
            <person name="Kawaguchi M."/>
        </authorList>
    </citation>
    <scope>NUCLEOTIDE SEQUENCE</scope>
    <source>
        <strain evidence="1">HR1</strain>
    </source>
</reference>
<dbReference type="Proteomes" id="UP000615446">
    <property type="component" value="Unassembled WGS sequence"/>
</dbReference>
<proteinExistence type="predicted"/>
<protein>
    <submittedName>
        <fullName evidence="1">Uncharacterized protein</fullName>
    </submittedName>
</protein>
<organism evidence="1 2">
    <name type="scientific">Rhizophagus clarus</name>
    <dbReference type="NCBI Taxonomy" id="94130"/>
    <lineage>
        <taxon>Eukaryota</taxon>
        <taxon>Fungi</taxon>
        <taxon>Fungi incertae sedis</taxon>
        <taxon>Mucoromycota</taxon>
        <taxon>Glomeromycotina</taxon>
        <taxon>Glomeromycetes</taxon>
        <taxon>Glomerales</taxon>
        <taxon>Glomeraceae</taxon>
        <taxon>Rhizophagus</taxon>
    </lineage>
</organism>
<sequence length="100" mass="11530">MKRYRFGLPAQKEGKKKYMQIITGFKQWQGNFPNSTTVLYLYSESSYFITDKATEIIKQGTTLKVAYTFTGSWQHPNEPQILYFNISVFDPVGTTLSSLN</sequence>
<dbReference type="AlphaFoldDB" id="A0A8H3M758"/>
<gene>
    <name evidence="1" type="ORF">RCL2_002431400</name>
</gene>
<accession>A0A8H3M758</accession>
<dbReference type="EMBL" id="BLAL01000261">
    <property type="protein sequence ID" value="GES97738.1"/>
    <property type="molecule type" value="Genomic_DNA"/>
</dbReference>
<evidence type="ECO:0000313" key="2">
    <source>
        <dbReference type="Proteomes" id="UP000615446"/>
    </source>
</evidence>
<evidence type="ECO:0000313" key="1">
    <source>
        <dbReference type="EMBL" id="GES97738.1"/>
    </source>
</evidence>